<organism evidence="5 6">
    <name type="scientific">Marinobacterium lacunae</name>
    <dbReference type="NCBI Taxonomy" id="1232683"/>
    <lineage>
        <taxon>Bacteria</taxon>
        <taxon>Pseudomonadati</taxon>
        <taxon>Pseudomonadota</taxon>
        <taxon>Gammaproteobacteria</taxon>
        <taxon>Oceanospirillales</taxon>
        <taxon>Oceanospirillaceae</taxon>
        <taxon>Marinobacterium</taxon>
    </lineage>
</organism>
<dbReference type="PRINTS" id="PR00035">
    <property type="entry name" value="HTHGNTR"/>
</dbReference>
<evidence type="ECO:0000256" key="1">
    <source>
        <dbReference type="ARBA" id="ARBA00023015"/>
    </source>
</evidence>
<comment type="caution">
    <text evidence="5">The sequence shown here is derived from an EMBL/GenBank/DDBJ whole genome shotgun (WGS) entry which is preliminary data.</text>
</comment>
<dbReference type="InterPro" id="IPR011663">
    <property type="entry name" value="UTRA"/>
</dbReference>
<keyword evidence="6" id="KW-1185">Reference proteome</keyword>
<dbReference type="PATRIC" id="fig|1232683.4.peg.3753"/>
<sequence length="247" mass="27699">MGSALNTRKSRYIEIAQELETQITEGRFAPGTLLPTEATLCKEHGISRFTARGALKLLEEKGLIERQQGRGSVVINTRPSVFRSAWSTIDELLEHAEQVHVVIEQSAEVMADSEIAEKTGFAFGQHLLEINGVRYSTPPGETEERPLCTLDVWVHEMFMPIQAELSQVTSSVIGLLEQRFGKQTAEVQQSIAAILLPDTIAEKLQVEPGQASLRLRRKFINTEGIIFEATETIFPSSLFEYQMRLKR</sequence>
<accession>A0A081FUE6</accession>
<dbReference type="Gene3D" id="3.40.1410.10">
    <property type="entry name" value="Chorismate lyase-like"/>
    <property type="match status" value="1"/>
</dbReference>
<evidence type="ECO:0000256" key="3">
    <source>
        <dbReference type="ARBA" id="ARBA00023163"/>
    </source>
</evidence>
<dbReference type="GO" id="GO:0003700">
    <property type="term" value="F:DNA-binding transcription factor activity"/>
    <property type="evidence" value="ECO:0007669"/>
    <property type="project" value="InterPro"/>
</dbReference>
<dbReference type="PANTHER" id="PTHR44846:SF17">
    <property type="entry name" value="GNTR-FAMILY TRANSCRIPTIONAL REGULATOR"/>
    <property type="match status" value="1"/>
</dbReference>
<dbReference type="RefSeq" id="WP_036191399.1">
    <property type="nucleotide sequence ID" value="NZ_JMQN01000057.1"/>
</dbReference>
<keyword evidence="2" id="KW-0238">DNA-binding</keyword>
<dbReference type="InterPro" id="IPR036388">
    <property type="entry name" value="WH-like_DNA-bd_sf"/>
</dbReference>
<dbReference type="Pfam" id="PF00392">
    <property type="entry name" value="GntR"/>
    <property type="match status" value="1"/>
</dbReference>
<dbReference type="SUPFAM" id="SSF64288">
    <property type="entry name" value="Chorismate lyase-like"/>
    <property type="match status" value="1"/>
</dbReference>
<feature type="domain" description="HTH gntR-type" evidence="4">
    <location>
        <begin position="9"/>
        <end position="77"/>
    </location>
</feature>
<evidence type="ECO:0000259" key="4">
    <source>
        <dbReference type="PROSITE" id="PS50949"/>
    </source>
</evidence>
<dbReference type="CDD" id="cd07377">
    <property type="entry name" value="WHTH_GntR"/>
    <property type="match status" value="1"/>
</dbReference>
<dbReference type="InterPro" id="IPR000524">
    <property type="entry name" value="Tscrpt_reg_HTH_GntR"/>
</dbReference>
<dbReference type="PANTHER" id="PTHR44846">
    <property type="entry name" value="MANNOSYL-D-GLYCERATE TRANSPORT/METABOLISM SYSTEM REPRESSOR MNGR-RELATED"/>
    <property type="match status" value="1"/>
</dbReference>
<gene>
    <name evidence="5" type="ORF">ADIMK_3812</name>
</gene>
<name>A0A081FUE6_9GAMM</name>
<dbReference type="GO" id="GO:0003677">
    <property type="term" value="F:DNA binding"/>
    <property type="evidence" value="ECO:0007669"/>
    <property type="project" value="UniProtKB-KW"/>
</dbReference>
<evidence type="ECO:0000256" key="2">
    <source>
        <dbReference type="ARBA" id="ARBA00023125"/>
    </source>
</evidence>
<evidence type="ECO:0000313" key="6">
    <source>
        <dbReference type="Proteomes" id="UP000028252"/>
    </source>
</evidence>
<dbReference type="SUPFAM" id="SSF46785">
    <property type="entry name" value="Winged helix' DNA-binding domain"/>
    <property type="match status" value="1"/>
</dbReference>
<dbReference type="InterPro" id="IPR036390">
    <property type="entry name" value="WH_DNA-bd_sf"/>
</dbReference>
<dbReference type="GO" id="GO:0045892">
    <property type="term" value="P:negative regulation of DNA-templated transcription"/>
    <property type="evidence" value="ECO:0007669"/>
    <property type="project" value="TreeGrafter"/>
</dbReference>
<reference evidence="5 6" key="1">
    <citation type="submission" date="2014-04" db="EMBL/GenBank/DDBJ databases">
        <title>Marinobacterium kochiensis sp. nov., isolated from sediment sample collected from Kochi backwaters in Kerala, India.</title>
        <authorList>
            <person name="Singh A."/>
            <person name="Pinnaka A.K."/>
        </authorList>
    </citation>
    <scope>NUCLEOTIDE SEQUENCE [LARGE SCALE GENOMIC DNA]</scope>
    <source>
        <strain evidence="5 6">AK27</strain>
    </source>
</reference>
<keyword evidence="1" id="KW-0805">Transcription regulation</keyword>
<dbReference type="OrthoDB" id="5450856at2"/>
<dbReference type="SMART" id="SM00866">
    <property type="entry name" value="UTRA"/>
    <property type="match status" value="1"/>
</dbReference>
<dbReference type="eggNOG" id="COG2188">
    <property type="taxonomic scope" value="Bacteria"/>
</dbReference>
<dbReference type="EMBL" id="JMQN01000057">
    <property type="protein sequence ID" value="KEA62151.1"/>
    <property type="molecule type" value="Genomic_DNA"/>
</dbReference>
<keyword evidence="3" id="KW-0804">Transcription</keyword>
<dbReference type="STRING" id="1232683.ADIMK_3812"/>
<dbReference type="Gene3D" id="1.10.10.10">
    <property type="entry name" value="Winged helix-like DNA-binding domain superfamily/Winged helix DNA-binding domain"/>
    <property type="match status" value="1"/>
</dbReference>
<dbReference type="SMART" id="SM00345">
    <property type="entry name" value="HTH_GNTR"/>
    <property type="match status" value="1"/>
</dbReference>
<proteinExistence type="predicted"/>
<protein>
    <submittedName>
        <fullName evidence="5">Transcriptional regulator, GntR family</fullName>
    </submittedName>
</protein>
<dbReference type="InterPro" id="IPR028978">
    <property type="entry name" value="Chorismate_lyase_/UTRA_dom_sf"/>
</dbReference>
<dbReference type="PROSITE" id="PS50949">
    <property type="entry name" value="HTH_GNTR"/>
    <property type="match status" value="1"/>
</dbReference>
<dbReference type="Proteomes" id="UP000028252">
    <property type="component" value="Unassembled WGS sequence"/>
</dbReference>
<evidence type="ECO:0000313" key="5">
    <source>
        <dbReference type="EMBL" id="KEA62151.1"/>
    </source>
</evidence>
<dbReference type="Pfam" id="PF07702">
    <property type="entry name" value="UTRA"/>
    <property type="match status" value="1"/>
</dbReference>
<dbReference type="AlphaFoldDB" id="A0A081FUE6"/>
<dbReference type="InterPro" id="IPR050679">
    <property type="entry name" value="Bact_HTH_transcr_reg"/>
</dbReference>